<accession>A0A9X1THX7</accession>
<evidence type="ECO:0000313" key="1">
    <source>
        <dbReference type="EMBL" id="MCF0065577.1"/>
    </source>
</evidence>
<protein>
    <submittedName>
        <fullName evidence="1">Uncharacterized protein</fullName>
    </submittedName>
</protein>
<comment type="caution">
    <text evidence="1">The sequence shown here is derived from an EMBL/GenBank/DDBJ whole genome shotgun (WGS) entry which is preliminary data.</text>
</comment>
<gene>
    <name evidence="1" type="ORF">LXM26_28940</name>
</gene>
<name>A0A9X1THX7_9BACT</name>
<proteinExistence type="predicted"/>
<dbReference type="Proteomes" id="UP001139000">
    <property type="component" value="Unassembled WGS sequence"/>
</dbReference>
<dbReference type="RefSeq" id="WP_234658577.1">
    <property type="nucleotide sequence ID" value="NZ_CP094997.1"/>
</dbReference>
<dbReference type="AlphaFoldDB" id="A0A9X1THX7"/>
<organism evidence="1 2">
    <name type="scientific">Dyadobacter chenwenxiniae</name>
    <dbReference type="NCBI Taxonomy" id="2906456"/>
    <lineage>
        <taxon>Bacteria</taxon>
        <taxon>Pseudomonadati</taxon>
        <taxon>Bacteroidota</taxon>
        <taxon>Cytophagia</taxon>
        <taxon>Cytophagales</taxon>
        <taxon>Spirosomataceae</taxon>
        <taxon>Dyadobacter</taxon>
    </lineage>
</organism>
<dbReference type="EMBL" id="JAJTTC010000012">
    <property type="protein sequence ID" value="MCF0065577.1"/>
    <property type="molecule type" value="Genomic_DNA"/>
</dbReference>
<reference evidence="1" key="1">
    <citation type="submission" date="2021-12" db="EMBL/GenBank/DDBJ databases">
        <title>Novel species in genus Dyadobacter.</title>
        <authorList>
            <person name="Ma C."/>
        </authorList>
    </citation>
    <scope>NUCLEOTIDE SEQUENCE</scope>
    <source>
        <strain evidence="1">LJ419</strain>
    </source>
</reference>
<sequence>MATSAFAQGSQLDAAKVAKAGYEGMLSGKLNITPGLLNGLMAFGTSITPSRSLLLAISSYVMREKIKY</sequence>
<evidence type="ECO:0000313" key="2">
    <source>
        <dbReference type="Proteomes" id="UP001139000"/>
    </source>
</evidence>
<keyword evidence="2" id="KW-1185">Reference proteome</keyword>